<feature type="domain" description="Ferric reductase NAD binding" evidence="4">
    <location>
        <begin position="3"/>
        <end position="117"/>
    </location>
</feature>
<dbReference type="Gene3D" id="3.40.50.80">
    <property type="entry name" value="Nucleotide-binding domain of ferredoxin-NADP reductase (FNR) module"/>
    <property type="match status" value="1"/>
</dbReference>
<accession>A0A2G8RTB0</accession>
<keyword evidence="1" id="KW-0813">Transport</keyword>
<sequence length="150" mass="16097">MLLLDLVRSFKADQTACRKVRLVWAVRTNDGLSWFDNVISSAIKAAPEQLSIDVSYYVTDTTATLDDGASIESEKSKPGGGGVSRNTGRPHLHAVVKEFCGEQGTVAIATCGPNSFNINIGIAVAECELAILGGTSACSEIYLHRETYSW</sequence>
<organism evidence="5 6">
    <name type="scientific">Ganoderma sinense ZZ0214-1</name>
    <dbReference type="NCBI Taxonomy" id="1077348"/>
    <lineage>
        <taxon>Eukaryota</taxon>
        <taxon>Fungi</taxon>
        <taxon>Dikarya</taxon>
        <taxon>Basidiomycota</taxon>
        <taxon>Agaricomycotina</taxon>
        <taxon>Agaricomycetes</taxon>
        <taxon>Polyporales</taxon>
        <taxon>Polyporaceae</taxon>
        <taxon>Ganoderma</taxon>
    </lineage>
</organism>
<keyword evidence="2" id="KW-0560">Oxidoreductase</keyword>
<dbReference type="AlphaFoldDB" id="A0A2G8RTB0"/>
<dbReference type="InterPro" id="IPR039261">
    <property type="entry name" value="FNR_nucleotide-bd"/>
</dbReference>
<dbReference type="InterPro" id="IPR013121">
    <property type="entry name" value="Fe_red_NAD-bd_6"/>
</dbReference>
<dbReference type="EMBL" id="AYKW01000056">
    <property type="protein sequence ID" value="PIL24730.1"/>
    <property type="molecule type" value="Genomic_DNA"/>
</dbReference>
<evidence type="ECO:0000313" key="6">
    <source>
        <dbReference type="Proteomes" id="UP000230002"/>
    </source>
</evidence>
<evidence type="ECO:0000256" key="3">
    <source>
        <dbReference type="SAM" id="MobiDB-lite"/>
    </source>
</evidence>
<dbReference type="GO" id="GO:0006879">
    <property type="term" value="P:intracellular iron ion homeostasis"/>
    <property type="evidence" value="ECO:0007669"/>
    <property type="project" value="TreeGrafter"/>
</dbReference>
<dbReference type="GO" id="GO:0005886">
    <property type="term" value="C:plasma membrane"/>
    <property type="evidence" value="ECO:0007669"/>
    <property type="project" value="TreeGrafter"/>
</dbReference>
<evidence type="ECO:0000256" key="2">
    <source>
        <dbReference type="ARBA" id="ARBA00023002"/>
    </source>
</evidence>
<evidence type="ECO:0000256" key="1">
    <source>
        <dbReference type="ARBA" id="ARBA00022448"/>
    </source>
</evidence>
<keyword evidence="6" id="KW-1185">Reference proteome</keyword>
<dbReference type="GO" id="GO:0000293">
    <property type="term" value="F:ferric-chelate reductase activity"/>
    <property type="evidence" value="ECO:0007669"/>
    <property type="project" value="TreeGrafter"/>
</dbReference>
<protein>
    <recommendedName>
        <fullName evidence="4">Ferric reductase NAD binding domain-containing protein</fullName>
    </recommendedName>
</protein>
<evidence type="ECO:0000313" key="5">
    <source>
        <dbReference type="EMBL" id="PIL24730.1"/>
    </source>
</evidence>
<dbReference type="STRING" id="1077348.A0A2G8RTB0"/>
<proteinExistence type="predicted"/>
<comment type="caution">
    <text evidence="5">The sequence shown here is derived from an EMBL/GenBank/DDBJ whole genome shotgun (WGS) entry which is preliminary data.</text>
</comment>
<reference evidence="5 6" key="1">
    <citation type="journal article" date="2015" name="Sci. Rep.">
        <title>Chromosome-level genome map provides insights into diverse defense mechanisms in the medicinal fungus Ganoderma sinense.</title>
        <authorList>
            <person name="Zhu Y."/>
            <person name="Xu J."/>
            <person name="Sun C."/>
            <person name="Zhou S."/>
            <person name="Xu H."/>
            <person name="Nelson D.R."/>
            <person name="Qian J."/>
            <person name="Song J."/>
            <person name="Luo H."/>
            <person name="Xiang L."/>
            <person name="Li Y."/>
            <person name="Xu Z."/>
            <person name="Ji A."/>
            <person name="Wang L."/>
            <person name="Lu S."/>
            <person name="Hayward A."/>
            <person name="Sun W."/>
            <person name="Li X."/>
            <person name="Schwartz D.C."/>
            <person name="Wang Y."/>
            <person name="Chen S."/>
        </authorList>
    </citation>
    <scope>NUCLEOTIDE SEQUENCE [LARGE SCALE GENOMIC DNA]</scope>
    <source>
        <strain evidence="5 6">ZZ0214-1</strain>
    </source>
</reference>
<name>A0A2G8RTB0_9APHY</name>
<evidence type="ECO:0000259" key="4">
    <source>
        <dbReference type="Pfam" id="PF08030"/>
    </source>
</evidence>
<dbReference type="PANTHER" id="PTHR32361:SF9">
    <property type="entry name" value="FERRIC REDUCTASE TRANSMEMBRANE COMPONENT 3-RELATED"/>
    <property type="match status" value="1"/>
</dbReference>
<dbReference type="OrthoDB" id="17725at2759"/>
<feature type="region of interest" description="Disordered" evidence="3">
    <location>
        <begin position="68"/>
        <end position="88"/>
    </location>
</feature>
<dbReference type="Proteomes" id="UP000230002">
    <property type="component" value="Unassembled WGS sequence"/>
</dbReference>
<gene>
    <name evidence="5" type="ORF">GSI_12616</name>
</gene>
<dbReference type="PANTHER" id="PTHR32361">
    <property type="entry name" value="FERRIC/CUPRIC REDUCTASE TRANSMEMBRANE COMPONENT"/>
    <property type="match status" value="1"/>
</dbReference>
<dbReference type="GO" id="GO:0006826">
    <property type="term" value="P:iron ion transport"/>
    <property type="evidence" value="ECO:0007669"/>
    <property type="project" value="TreeGrafter"/>
</dbReference>
<dbReference type="GO" id="GO:0015677">
    <property type="term" value="P:copper ion import"/>
    <property type="evidence" value="ECO:0007669"/>
    <property type="project" value="TreeGrafter"/>
</dbReference>
<dbReference type="InterPro" id="IPR051410">
    <property type="entry name" value="Ferric/Cupric_Reductase"/>
</dbReference>
<dbReference type="Pfam" id="PF08030">
    <property type="entry name" value="NAD_binding_6"/>
    <property type="match status" value="1"/>
</dbReference>